<dbReference type="AlphaFoldDB" id="A0A368XZR0"/>
<reference evidence="1 2" key="1">
    <citation type="submission" date="2018-07" db="EMBL/GenBank/DDBJ databases">
        <title>Genomic Encyclopedia of Type Strains, Phase IV (KMG-IV): sequencing the most valuable type-strain genomes for metagenomic binning, comparative biology and taxonomic classification.</title>
        <authorList>
            <person name="Goeker M."/>
        </authorList>
    </citation>
    <scope>NUCLEOTIDE SEQUENCE [LARGE SCALE GENOMIC DNA]</scope>
    <source>
        <strain evidence="1 2">DSM 21634</strain>
    </source>
</reference>
<name>A0A368XZR0_9BURK</name>
<keyword evidence="2" id="KW-1185">Reference proteome</keyword>
<gene>
    <name evidence="1" type="ORF">DES41_103537</name>
</gene>
<organism evidence="1 2">
    <name type="scientific">Pseudorhodoferax soli</name>
    <dbReference type="NCBI Taxonomy" id="545864"/>
    <lineage>
        <taxon>Bacteria</taxon>
        <taxon>Pseudomonadati</taxon>
        <taxon>Pseudomonadota</taxon>
        <taxon>Betaproteobacteria</taxon>
        <taxon>Burkholderiales</taxon>
        <taxon>Comamonadaceae</taxon>
    </lineage>
</organism>
<protein>
    <submittedName>
        <fullName evidence="1">Uncharacterized protein</fullName>
    </submittedName>
</protein>
<dbReference type="Pfam" id="PF20572">
    <property type="entry name" value="DUF6781"/>
    <property type="match status" value="1"/>
</dbReference>
<dbReference type="EMBL" id="QPJK01000003">
    <property type="protein sequence ID" value="RCW72929.1"/>
    <property type="molecule type" value="Genomic_DNA"/>
</dbReference>
<sequence length="232" mass="24054">MIFKHGIDQAALVTQFTEASAKQGETVRKAVHEATLKALQSRELTLANIRQVLGTVTKAASAGAAGSPLPAPDVEALLGKAFAGMDSALEQAVQASQRALQQMLDQGANLRETQLKKALADIEKMEDALFASVRKAAAGAGATAALPEGPWTPVLAKLQGQHTGTGARATAAVEQLMADTQKSLRDGRAMGLRVSQAMLDSYATLVSGVLIGMSDALQRGAAPAAAKKTARR</sequence>
<dbReference type="Proteomes" id="UP000252884">
    <property type="component" value="Unassembled WGS sequence"/>
</dbReference>
<evidence type="ECO:0000313" key="1">
    <source>
        <dbReference type="EMBL" id="RCW72929.1"/>
    </source>
</evidence>
<accession>A0A368XZR0</accession>
<dbReference type="RefSeq" id="WP_114468306.1">
    <property type="nucleotide sequence ID" value="NZ_QPJK01000003.1"/>
</dbReference>
<dbReference type="OrthoDB" id="9128579at2"/>
<proteinExistence type="predicted"/>
<comment type="caution">
    <text evidence="1">The sequence shown here is derived from an EMBL/GenBank/DDBJ whole genome shotgun (WGS) entry which is preliminary data.</text>
</comment>
<dbReference type="InterPro" id="IPR046708">
    <property type="entry name" value="DUF6781"/>
</dbReference>
<evidence type="ECO:0000313" key="2">
    <source>
        <dbReference type="Proteomes" id="UP000252884"/>
    </source>
</evidence>